<dbReference type="Gene3D" id="3.40.190.10">
    <property type="entry name" value="Periplasmic binding protein-like II"/>
    <property type="match status" value="2"/>
</dbReference>
<dbReference type="GO" id="GO:0016020">
    <property type="term" value="C:membrane"/>
    <property type="evidence" value="ECO:0007669"/>
    <property type="project" value="InterPro"/>
</dbReference>
<evidence type="ECO:0000256" key="7">
    <source>
        <dbReference type="SAM" id="SignalP"/>
    </source>
</evidence>
<evidence type="ECO:0000259" key="8">
    <source>
        <dbReference type="SMART" id="SM00062"/>
    </source>
</evidence>
<sequence>MVRCIGLLMLMLTPAELRAAPMPLELRIDYADYNPLSYVLKKFGWLEKEFDADHVAVRWIFSEGSNQGLDFLTNGSVDFASTSALPSLISKAKGSPIKAVYIFSHPDWISLVVNRDSPIKSVRGLKGKKIAATPVTEPYFFLLRALHEVGLQKSDVIILPLNHKEGRIALEKNKVDAWAGIDPYGISSQLESGSRVIYRNEAFNSNGFLTITEPFAVRYPDVVSRVIRIYERVRKWAVSHPDDLAMIYSDESGISLPIAKITLSKVDLSRPVPAMEDIIHLREAVPVLVKEKMVTNSSVANKVIDELVDPGFLPGR</sequence>
<dbReference type="GO" id="GO:0042597">
    <property type="term" value="C:periplasmic space"/>
    <property type="evidence" value="ECO:0007669"/>
    <property type="project" value="UniProtKB-SubCell"/>
</dbReference>
<evidence type="ECO:0000256" key="4">
    <source>
        <dbReference type="ARBA" id="ARBA00022729"/>
    </source>
</evidence>
<feature type="chain" id="PRO_5004179263" description="Putative aliphatic sulfonates-binding protein" evidence="7">
    <location>
        <begin position="20"/>
        <end position="316"/>
    </location>
</feature>
<keyword evidence="3" id="KW-0813">Transport</keyword>
<evidence type="ECO:0000256" key="6">
    <source>
        <dbReference type="ARBA" id="ARBA00070228"/>
    </source>
</evidence>
<comment type="subcellular location">
    <subcellularLocation>
        <location evidence="1">Periplasm</location>
    </subcellularLocation>
</comment>
<keyword evidence="10" id="KW-1185">Reference proteome</keyword>
<comment type="caution">
    <text evidence="9">The sequence shown here is derived from an EMBL/GenBank/DDBJ whole genome shotgun (WGS) entry which is preliminary data.</text>
</comment>
<dbReference type="SMART" id="SM00062">
    <property type="entry name" value="PBPb"/>
    <property type="match status" value="1"/>
</dbReference>
<dbReference type="NCBIfam" id="TIGR01728">
    <property type="entry name" value="SsuA_fam"/>
    <property type="match status" value="1"/>
</dbReference>
<dbReference type="InterPro" id="IPR015168">
    <property type="entry name" value="SsuA/THI5"/>
</dbReference>
<dbReference type="PANTHER" id="PTHR30024">
    <property type="entry name" value="ALIPHATIC SULFONATES-BINDING PROTEIN-RELATED"/>
    <property type="match status" value="1"/>
</dbReference>
<feature type="domain" description="Solute-binding protein family 3/N-terminal" evidence="8">
    <location>
        <begin position="25"/>
        <end position="237"/>
    </location>
</feature>
<comment type="function">
    <text evidence="5">Part of a binding-protein-dependent transport system for aliphatic sulfonates. Putative binding protein.</text>
</comment>
<reference evidence="9 10" key="2">
    <citation type="submission" date="2006-07" db="EMBL/GenBank/DDBJ databases">
        <title>Sequencing of the draft genome and assembly of Chlorobium ferroxidans DSM 13031.</title>
        <authorList>
            <consortium name="US DOE Joint Genome Institute (JGI-PGF)"/>
            <person name="Copeland A."/>
            <person name="Lucas S."/>
            <person name="Lapidus A."/>
            <person name="Barry K."/>
            <person name="Glavina del Rio T."/>
            <person name="Dalin E."/>
            <person name="Tice H."/>
            <person name="Bruce D."/>
            <person name="Pitluck S."/>
            <person name="Richardson P."/>
        </authorList>
    </citation>
    <scope>NUCLEOTIDE SEQUENCE [LARGE SCALE GENOMIC DNA]</scope>
    <source>
        <strain evidence="9 10">DSM 13031</strain>
    </source>
</reference>
<proteinExistence type="inferred from homology"/>
<name>Q0YRC6_9CHLB</name>
<evidence type="ECO:0000313" key="9">
    <source>
        <dbReference type="EMBL" id="EAT58870.1"/>
    </source>
</evidence>
<keyword evidence="4 7" id="KW-0732">Signal</keyword>
<dbReference type="GO" id="GO:0042626">
    <property type="term" value="F:ATPase-coupled transmembrane transporter activity"/>
    <property type="evidence" value="ECO:0007669"/>
    <property type="project" value="InterPro"/>
</dbReference>
<accession>Q0YRC6</accession>
<dbReference type="PANTHER" id="PTHR30024:SF21">
    <property type="entry name" value="ABC TRANSPORTER SUBSTRATE-BINDING PROTEIN"/>
    <property type="match status" value="1"/>
</dbReference>
<comment type="similarity">
    <text evidence="2">Belongs to the bacterial solute-binding protein SsuA/TauA family.</text>
</comment>
<feature type="signal peptide" evidence="7">
    <location>
        <begin position="1"/>
        <end position="19"/>
    </location>
</feature>
<evidence type="ECO:0000256" key="2">
    <source>
        <dbReference type="ARBA" id="ARBA00010742"/>
    </source>
</evidence>
<dbReference type="Proteomes" id="UP000004162">
    <property type="component" value="Unassembled WGS sequence"/>
</dbReference>
<evidence type="ECO:0000256" key="3">
    <source>
        <dbReference type="ARBA" id="ARBA00022448"/>
    </source>
</evidence>
<dbReference type="AlphaFoldDB" id="Q0YRC6"/>
<evidence type="ECO:0000256" key="5">
    <source>
        <dbReference type="ARBA" id="ARBA00055538"/>
    </source>
</evidence>
<protein>
    <recommendedName>
        <fullName evidence="6">Putative aliphatic sulfonates-binding protein</fullName>
    </recommendedName>
</protein>
<evidence type="ECO:0000256" key="1">
    <source>
        <dbReference type="ARBA" id="ARBA00004418"/>
    </source>
</evidence>
<dbReference type="Pfam" id="PF09084">
    <property type="entry name" value="NMT1"/>
    <property type="match status" value="1"/>
</dbReference>
<reference evidence="9 10" key="1">
    <citation type="submission" date="2006-07" db="EMBL/GenBank/DDBJ databases">
        <title>Annotation of the draft genome assembly of Chlorobium ferroxidans DSM 13031.</title>
        <authorList>
            <consortium name="US DOE Joint Genome Institute (JGI-ORNL)"/>
            <person name="Larimer F."/>
            <person name="Land M."/>
            <person name="Hauser L."/>
        </authorList>
    </citation>
    <scope>NUCLEOTIDE SEQUENCE [LARGE SCALE GENOMIC DNA]</scope>
    <source>
        <strain evidence="9 10">DSM 13031</strain>
    </source>
</reference>
<dbReference type="FunFam" id="3.40.190.10:FF:000050">
    <property type="entry name" value="Sulfonate ABC transporter substrate-binding protein"/>
    <property type="match status" value="1"/>
</dbReference>
<gene>
    <name evidence="9" type="ORF">CferDRAFT_0908</name>
</gene>
<evidence type="ECO:0000313" key="10">
    <source>
        <dbReference type="Proteomes" id="UP000004162"/>
    </source>
</evidence>
<dbReference type="SUPFAM" id="SSF53850">
    <property type="entry name" value="Periplasmic binding protein-like II"/>
    <property type="match status" value="1"/>
</dbReference>
<dbReference type="InterPro" id="IPR010067">
    <property type="entry name" value="ABC_SsuA_sub-bd"/>
</dbReference>
<dbReference type="EMBL" id="AASE01000011">
    <property type="protein sequence ID" value="EAT58870.1"/>
    <property type="molecule type" value="Genomic_DNA"/>
</dbReference>
<dbReference type="InterPro" id="IPR001638">
    <property type="entry name" value="Solute-binding_3/MltF_N"/>
</dbReference>
<organism evidence="9 10">
    <name type="scientific">Chlorobium ferrooxidans DSM 13031</name>
    <dbReference type="NCBI Taxonomy" id="377431"/>
    <lineage>
        <taxon>Bacteria</taxon>
        <taxon>Pseudomonadati</taxon>
        <taxon>Chlorobiota</taxon>
        <taxon>Chlorobiia</taxon>
        <taxon>Chlorobiales</taxon>
        <taxon>Chlorobiaceae</taxon>
        <taxon>Chlorobium/Pelodictyon group</taxon>
        <taxon>Chlorobium</taxon>
    </lineage>
</organism>